<dbReference type="PROSITE" id="PS51379">
    <property type="entry name" value="4FE4S_FER_2"/>
    <property type="match status" value="1"/>
</dbReference>
<dbReference type="EMBL" id="DF968181">
    <property type="protein sequence ID" value="GAP41043.1"/>
    <property type="molecule type" value="Genomic_DNA"/>
</dbReference>
<organism evidence="2">
    <name type="scientific">Flexilinea flocculi</name>
    <dbReference type="NCBI Taxonomy" id="1678840"/>
    <lineage>
        <taxon>Bacteria</taxon>
        <taxon>Bacillati</taxon>
        <taxon>Chloroflexota</taxon>
        <taxon>Anaerolineae</taxon>
        <taxon>Anaerolineales</taxon>
        <taxon>Anaerolineaceae</taxon>
        <taxon>Flexilinea</taxon>
    </lineage>
</organism>
<dbReference type="AlphaFoldDB" id="A0A0S7BWZ7"/>
<name>A0A0S7BWZ7_9CHLR</name>
<dbReference type="OrthoDB" id="9779457at2"/>
<sequence length="159" mass="17559">MHAARNIRLCTKDCVCLFVCPTGATDTETGQIDFEKCLDGCRLCVDACPSHAIYLVNDNYASPQIKGQKTKAMLLKMAENKAEQEKIAAGIAREAKSPEVRQLAKALEVSSRISTEDCLREAGYMLPQGAEVKQLLRALLNSPHEDLPKETIQRLLDLL</sequence>
<evidence type="ECO:0000259" key="1">
    <source>
        <dbReference type="PROSITE" id="PS51379"/>
    </source>
</evidence>
<feature type="domain" description="4Fe-4S ferredoxin-type" evidence="1">
    <location>
        <begin position="28"/>
        <end position="58"/>
    </location>
</feature>
<dbReference type="STRING" id="1678840.ATC1_131025"/>
<proteinExistence type="predicted"/>
<dbReference type="SUPFAM" id="SSF54862">
    <property type="entry name" value="4Fe-4S ferredoxins"/>
    <property type="match status" value="1"/>
</dbReference>
<accession>A0A0S7BWZ7</accession>
<keyword evidence="3" id="KW-1185">Reference proteome</keyword>
<dbReference type="PATRIC" id="fig|1678840.3.peg.2429"/>
<dbReference type="Gene3D" id="3.30.70.20">
    <property type="match status" value="1"/>
</dbReference>
<evidence type="ECO:0000313" key="2">
    <source>
        <dbReference type="EMBL" id="GAP41043.1"/>
    </source>
</evidence>
<reference evidence="2" key="1">
    <citation type="journal article" date="2015" name="Genome Announc.">
        <title>Draft Genome Sequence of Anaerolineae Strain TC1, a Novel Isolate from a Methanogenic Wastewater Treatment System.</title>
        <authorList>
            <person name="Matsuura N."/>
            <person name="Tourlousse D.M."/>
            <person name="Sun L."/>
            <person name="Toyonaga M."/>
            <person name="Kuroda K."/>
            <person name="Ohashi A."/>
            <person name="Cruz R."/>
            <person name="Yamaguchi T."/>
            <person name="Sekiguchi Y."/>
        </authorList>
    </citation>
    <scope>NUCLEOTIDE SEQUENCE [LARGE SCALE GENOMIC DNA]</scope>
    <source>
        <strain evidence="2">TC1</strain>
    </source>
</reference>
<dbReference type="Proteomes" id="UP000053370">
    <property type="component" value="Unassembled WGS sequence"/>
</dbReference>
<gene>
    <name evidence="2" type="ORF">ATC1_131025</name>
</gene>
<evidence type="ECO:0000313" key="3">
    <source>
        <dbReference type="Proteomes" id="UP000053370"/>
    </source>
</evidence>
<protein>
    <recommendedName>
        <fullName evidence="1">4Fe-4S ferredoxin-type domain-containing protein</fullName>
    </recommendedName>
</protein>
<dbReference type="InterPro" id="IPR017896">
    <property type="entry name" value="4Fe4S_Fe-S-bd"/>
</dbReference>
<dbReference type="RefSeq" id="WP_062281454.1">
    <property type="nucleotide sequence ID" value="NZ_DF968181.1"/>
</dbReference>